<dbReference type="AlphaFoldDB" id="A0A9D9DM36"/>
<organism evidence="2 3">
    <name type="scientific">Candidatus Egerieousia excrementavium</name>
    <dbReference type="NCBI Taxonomy" id="2840778"/>
    <lineage>
        <taxon>Bacteria</taxon>
        <taxon>Pseudomonadati</taxon>
        <taxon>Bacteroidota</taxon>
        <taxon>Bacteroidia</taxon>
        <taxon>Bacteroidales</taxon>
        <taxon>Candidatus Egerieousia</taxon>
    </lineage>
</organism>
<sequence>SLILSKGECGKRDFPQEEIKTKCVSAARLDPGDELSLSGLRERISPMESRRLCKLLKGALLTSLSALREAGIESPDAIIAGTSYGMLENSEKFLLQMCREGEKELSPTLFMQSTHNTMAGMIAIKTKCHGYNITYTHLSAERVLGLCRANAEMLIRQGKAKSVLIGYHNEVTPLLHDMILKLNGKELPVGVTSVSMVIEKEN</sequence>
<feature type="non-terminal residue" evidence="2">
    <location>
        <position position="1"/>
    </location>
</feature>
<reference evidence="2" key="1">
    <citation type="submission" date="2020-10" db="EMBL/GenBank/DDBJ databases">
        <authorList>
            <person name="Gilroy R."/>
        </authorList>
    </citation>
    <scope>NUCLEOTIDE SEQUENCE</scope>
    <source>
        <strain evidence="2">15467</strain>
    </source>
</reference>
<dbReference type="InterPro" id="IPR016039">
    <property type="entry name" value="Thiolase-like"/>
</dbReference>
<accession>A0A9D9DM36</accession>
<dbReference type="InterPro" id="IPR014030">
    <property type="entry name" value="Ketoacyl_synth_N"/>
</dbReference>
<dbReference type="SUPFAM" id="SSF53901">
    <property type="entry name" value="Thiolase-like"/>
    <property type="match status" value="1"/>
</dbReference>
<reference evidence="2" key="2">
    <citation type="journal article" date="2021" name="PeerJ">
        <title>Extensive microbial diversity within the chicken gut microbiome revealed by metagenomics and culture.</title>
        <authorList>
            <person name="Gilroy R."/>
            <person name="Ravi A."/>
            <person name="Getino M."/>
            <person name="Pursley I."/>
            <person name="Horton D.L."/>
            <person name="Alikhan N.F."/>
            <person name="Baker D."/>
            <person name="Gharbi K."/>
            <person name="Hall N."/>
            <person name="Watson M."/>
            <person name="Adriaenssens E.M."/>
            <person name="Foster-Nyarko E."/>
            <person name="Jarju S."/>
            <person name="Secka A."/>
            <person name="Antonio M."/>
            <person name="Oren A."/>
            <person name="Chaudhuri R.R."/>
            <person name="La Ragione R."/>
            <person name="Hildebrand F."/>
            <person name="Pallen M.J."/>
        </authorList>
    </citation>
    <scope>NUCLEOTIDE SEQUENCE</scope>
    <source>
        <strain evidence="2">15467</strain>
    </source>
</reference>
<dbReference type="Pfam" id="PF13723">
    <property type="entry name" value="Ketoacyl-synt_2"/>
    <property type="match status" value="1"/>
</dbReference>
<proteinExistence type="predicted"/>
<dbReference type="EMBL" id="JADINB010000098">
    <property type="protein sequence ID" value="MBO8429163.1"/>
    <property type="molecule type" value="Genomic_DNA"/>
</dbReference>
<evidence type="ECO:0000313" key="3">
    <source>
        <dbReference type="Proteomes" id="UP000823635"/>
    </source>
</evidence>
<comment type="caution">
    <text evidence="2">The sequence shown here is derived from an EMBL/GenBank/DDBJ whole genome shotgun (WGS) entry which is preliminary data.</text>
</comment>
<feature type="domain" description="Beta-ketoacyl synthase-like N-terminal" evidence="1">
    <location>
        <begin position="43"/>
        <end position="182"/>
    </location>
</feature>
<evidence type="ECO:0000259" key="1">
    <source>
        <dbReference type="Pfam" id="PF13723"/>
    </source>
</evidence>
<protein>
    <submittedName>
        <fullName evidence="2">Beta-ketoacyl synthase chain length factor</fullName>
    </submittedName>
</protein>
<gene>
    <name evidence="2" type="ORF">IAC68_04435</name>
</gene>
<evidence type="ECO:0000313" key="2">
    <source>
        <dbReference type="EMBL" id="MBO8429163.1"/>
    </source>
</evidence>
<dbReference type="GO" id="GO:0016746">
    <property type="term" value="F:acyltransferase activity"/>
    <property type="evidence" value="ECO:0007669"/>
    <property type="project" value="InterPro"/>
</dbReference>
<dbReference type="Gene3D" id="3.40.47.10">
    <property type="match status" value="1"/>
</dbReference>
<dbReference type="Proteomes" id="UP000823635">
    <property type="component" value="Unassembled WGS sequence"/>
</dbReference>
<name>A0A9D9DM36_9BACT</name>